<name>A0A8J6AXZ8_9EUKA</name>
<protein>
    <submittedName>
        <fullName evidence="5">Sodium/glucose cotransporter</fullName>
    </submittedName>
</protein>
<dbReference type="EMBL" id="JAHDYR010000067">
    <property type="protein sequence ID" value="KAG9390004.1"/>
    <property type="molecule type" value="Genomic_DNA"/>
</dbReference>
<accession>A0A8J6AXZ8</accession>
<feature type="compositionally biased region" description="Acidic residues" evidence="2">
    <location>
        <begin position="904"/>
        <end position="915"/>
    </location>
</feature>
<keyword evidence="3" id="KW-0472">Membrane</keyword>
<feature type="coiled-coil region" evidence="1">
    <location>
        <begin position="1325"/>
        <end position="1352"/>
    </location>
</feature>
<dbReference type="PANTHER" id="PTHR31600:SF2">
    <property type="entry name" value="GAMETE ENRICHED GENE 10 PROTEIN-RELATED"/>
    <property type="match status" value="1"/>
</dbReference>
<keyword evidence="3" id="KW-1133">Transmembrane helix</keyword>
<feature type="transmembrane region" description="Helical" evidence="3">
    <location>
        <begin position="790"/>
        <end position="815"/>
    </location>
</feature>
<sequence length="1899" mass="210367">MLVQALQLSALCMSYSDSLFFKVPRLFLPSTTSLFDDTNATSSQIILVGVMVYIAVLVGWVFLETVVARSIHISFRYRILSTLIMLTTGVLLLPLVETLAMPFIMTDSTGSDMSGLVQAVTPLSISHLIYMATALAAFIVLTGLAVLSKLIMFSGPYSDSSTLSINIPSLIVPAQPVLLMTVGLLGASRTFGLDSVHPILSALFICSIAIVYSVIVSVFPTHANAIPWAIGVYTFVAVIPVSLMSALHPTMFWVAPVVSVPLTLAVVVGRLFVLYTRITPSLIRVKDVSNGMSNVRNDSEDEVSLPRFITLSDFSLWLWFTVAVHKLFDAQIRRTADRREMLSTATIDDKTSARRRELIGRLQTLVSYACAEAFTNGRSRLTIVQYALTVSANYEAAIFEATRLPTMVERDILKGLSPITVVMLIGLHTDADRIRRKQDSGLNAEALAELNAKQKKAKEEAINARRAINSFWRALAIPKPDVNELLAISQEIHKHSTTADKLYIQLIKAFPERDNIIHAYADFVAVVQQDPEYGAQIQAAADEIANNRMMSDSSSASSSRSGSVSSGTSRAVENDILTILRTKRIRTTSNSVSRLRSAVLVLLCVITAIFVIVGGVFQVRMFVMSALIDALTASGNMDFNSAEATYLALLADCEDSYPGSFTFGDMNTVELIHARLTSSLDDLISSTEDLDASVSDIITATLFPSIFSSAREPSFIARHYRATNPATTESVYTSIIDMASSLEVSFKRVLKDNTLSTDIDFVSTNGLESLRNGINILQADILESTDLAQYVGLGIDAVALAVVVLVLLGLQFFLLRRAFNTVTLHQAENINVFLHIDRDVVDEMVTATNVAKRDRKRKTKKTAKRAIHFDVANEPEDDEHSHITDARDLARMDVGHSVSQVSIENDDTDNEDAGSEFENTPLPPLPDEVQELPEDEETDQASHSEANDHNTTGSAHSPTQSDNSDEDSDVPTLSFGNIAGRGSPTPFSMPKQGLAFISAESVEIASSVEDGHTSNSDVDRLTPYDDAMAVEDHLLHGDDGDVDVEQAEHTLRRAKVYHSSLYSITRLIYWGTVLFLAMAAAIAFGVVVSFAYDAVEIPIIIDAFNDLDATQRLITDLKSADSTQTISAVEFIQRGTVDAYERYWEVPDSRTKLDLLNTLAEFDLSVEDATLVAEAWDLSDQIAYRDHVEMKMRWMTLDLPDAVGCQIMDLDYNYSAETWHDAEQAVYGDYRASSGFYSTNEADSAMNATALETSARAVSMDDQYWRRKDQAVDNLNEVRNTLLTRIDNEATELSDILDTVFTVRIIATAVFVALSVIVLFDILVLIILKHRLKRLADRIDQIRHRLIDSKANHHDERKTTKRSVLIIQGVLLVGLTLVSFTCIAIAVYSTFYQHSQKTTLRDKLLEKSDISTHVYDVLDDWTDYKQLSRRYTQRPLSNILTGIETAYTALEASVALMQEHLGEYDIQPDTLAVFNDNIDQNNHTLMVAIELMLWAQDIPVTVATEFQDYEYDITAESTYEFDQMHYTRQYLYNNSVVDRTLTADEQIKIAREILFDDKFHENVVTFEETLFVYEEDAHGTVEIVIDSAASSMTQMEIIVVVCFAVIFVCMLIQFLLLLTLVPTPARKLSVIRQRVSAKATQRFYRMAAATLAALGIIFLILTLYSELWFVVSTQVDILDTSASRAVRFIGVAAEGIFTAFDKADAKQRYNAAVSNLAVMEDRHAIITSESNPFVTGLNLFLGDEYSLGTAITCPSCSVLTDESYSQAISMFIDAIPELNPDNGFGTCLAVDGINSQALKAIIEIEQQVTPVFLGTFKDYARTISTAMLAYRLINVPLYIFAIGFLLLSYRLVFQKIFTALSRDESIVLSLLVMIPKEHVANNMMLATFLAENAISDNSN</sequence>
<dbReference type="PANTHER" id="PTHR31600">
    <property type="entry name" value="TINY MACROCYSTS PROTEIN B-RELATED"/>
    <property type="match status" value="1"/>
</dbReference>
<organism evidence="5 6">
    <name type="scientific">Carpediemonas membranifera</name>
    <dbReference type="NCBI Taxonomy" id="201153"/>
    <lineage>
        <taxon>Eukaryota</taxon>
        <taxon>Metamonada</taxon>
        <taxon>Carpediemonas-like organisms</taxon>
        <taxon>Carpediemonas</taxon>
    </lineage>
</organism>
<feature type="transmembrane region" description="Helical" evidence="3">
    <location>
        <begin position="199"/>
        <end position="219"/>
    </location>
</feature>
<comment type="caution">
    <text evidence="5">The sequence shown here is derived from an EMBL/GenBank/DDBJ whole genome shotgun (WGS) entry which is preliminary data.</text>
</comment>
<feature type="compositionally biased region" description="Acidic residues" evidence="2">
    <location>
        <begin position="928"/>
        <end position="939"/>
    </location>
</feature>
<feature type="transmembrane region" description="Helical" evidence="3">
    <location>
        <begin position="226"/>
        <end position="247"/>
    </location>
</feature>
<feature type="transmembrane region" description="Helical" evidence="3">
    <location>
        <begin position="1364"/>
        <end position="1388"/>
    </location>
</feature>
<evidence type="ECO:0000256" key="2">
    <source>
        <dbReference type="SAM" id="MobiDB-lite"/>
    </source>
</evidence>
<feature type="transmembrane region" description="Helical" evidence="3">
    <location>
        <begin position="125"/>
        <end position="147"/>
    </location>
</feature>
<feature type="transmembrane region" description="Helical" evidence="3">
    <location>
        <begin position="1643"/>
        <end position="1664"/>
    </location>
</feature>
<dbReference type="Proteomes" id="UP000717585">
    <property type="component" value="Unassembled WGS sequence"/>
</dbReference>
<feature type="transmembrane region" description="Helical" evidence="3">
    <location>
        <begin position="253"/>
        <end position="276"/>
    </location>
</feature>
<feature type="transmembrane region" description="Helical" evidence="3">
    <location>
        <begin position="83"/>
        <end position="105"/>
    </location>
</feature>
<keyword evidence="6" id="KW-1185">Reference proteome</keyword>
<evidence type="ECO:0000256" key="1">
    <source>
        <dbReference type="SAM" id="Coils"/>
    </source>
</evidence>
<keyword evidence="3" id="KW-0812">Transmembrane</keyword>
<dbReference type="Pfam" id="PF25474">
    <property type="entry name" value="TPR_TmcB"/>
    <property type="match status" value="1"/>
</dbReference>
<evidence type="ECO:0000259" key="4">
    <source>
        <dbReference type="Pfam" id="PF25474"/>
    </source>
</evidence>
<evidence type="ECO:0000313" key="5">
    <source>
        <dbReference type="EMBL" id="KAG9390004.1"/>
    </source>
</evidence>
<dbReference type="InterPro" id="IPR057352">
    <property type="entry name" value="TPR_TmcB/C"/>
</dbReference>
<feature type="transmembrane region" description="Helical" evidence="3">
    <location>
        <begin position="167"/>
        <end position="187"/>
    </location>
</feature>
<feature type="region of interest" description="Disordered" evidence="2">
    <location>
        <begin position="901"/>
        <end position="987"/>
    </location>
</feature>
<feature type="transmembrane region" description="Helical" evidence="3">
    <location>
        <begin position="598"/>
        <end position="617"/>
    </location>
</feature>
<evidence type="ECO:0000256" key="3">
    <source>
        <dbReference type="SAM" id="Phobius"/>
    </source>
</evidence>
<keyword evidence="1" id="KW-0175">Coiled coil</keyword>
<feature type="transmembrane region" description="Helical" evidence="3">
    <location>
        <begin position="42"/>
        <end position="63"/>
    </location>
</feature>
<gene>
    <name evidence="5" type="ORF">J8273_8695</name>
</gene>
<feature type="transmembrane region" description="Helical" evidence="3">
    <location>
        <begin position="1835"/>
        <end position="1853"/>
    </location>
</feature>
<reference evidence="5" key="1">
    <citation type="submission" date="2021-05" db="EMBL/GenBank/DDBJ databases">
        <title>A free-living protist that lacks canonical eukaryotic 1 DNA replication and segregation systems.</title>
        <authorList>
            <person name="Salas-Leiva D.E."/>
            <person name="Tromer E.C."/>
            <person name="Curtis B.A."/>
            <person name="Jerlstrom-Hultqvist J."/>
            <person name="Kolisko M."/>
            <person name="Yi Z."/>
            <person name="Salas-Leiva J.S."/>
            <person name="Gallot-Lavallee L."/>
            <person name="Kops G.J.P.L."/>
            <person name="Archibald J.M."/>
            <person name="Simpson A.G.B."/>
            <person name="Roger A.J."/>
        </authorList>
    </citation>
    <scope>NUCLEOTIDE SEQUENCE</scope>
    <source>
        <strain evidence="5">BICM</strain>
    </source>
</reference>
<feature type="transmembrane region" description="Helical" evidence="3">
    <location>
        <begin position="1305"/>
        <end position="1328"/>
    </location>
</feature>
<proteinExistence type="predicted"/>
<feature type="compositionally biased region" description="Polar residues" evidence="2">
    <location>
        <begin position="949"/>
        <end position="962"/>
    </location>
</feature>
<feature type="transmembrane region" description="Helical" evidence="3">
    <location>
        <begin position="1597"/>
        <end position="1622"/>
    </location>
</feature>
<evidence type="ECO:0000313" key="6">
    <source>
        <dbReference type="Proteomes" id="UP000717585"/>
    </source>
</evidence>
<feature type="transmembrane region" description="Helical" evidence="3">
    <location>
        <begin position="1067"/>
        <end position="1092"/>
    </location>
</feature>
<feature type="domain" description="TmcB/TmcC TPR repeats" evidence="4">
    <location>
        <begin position="446"/>
        <end position="548"/>
    </location>
</feature>
<dbReference type="InterPro" id="IPR052994">
    <property type="entry name" value="Tiny_macrocysts_regulators"/>
</dbReference>